<dbReference type="EMBL" id="CM039171">
    <property type="protein sequence ID" value="KAH9794385.1"/>
    <property type="molecule type" value="Genomic_DNA"/>
</dbReference>
<reference evidence="2" key="1">
    <citation type="journal article" date="2023" name="Hortic. Res.">
        <title>A chromosome-level phased genome enabling allele-level studies in sweet orange: a case study on citrus Huanglongbing tolerance.</title>
        <authorList>
            <person name="Wu B."/>
            <person name="Yu Q."/>
            <person name="Deng Z."/>
            <person name="Duan Y."/>
            <person name="Luo F."/>
            <person name="Gmitter F. Jr."/>
        </authorList>
    </citation>
    <scope>NUCLEOTIDE SEQUENCE [LARGE SCALE GENOMIC DNA]</scope>
    <source>
        <strain evidence="2">cv. Valencia</strain>
    </source>
</reference>
<proteinExistence type="predicted"/>
<organism evidence="1 2">
    <name type="scientific">Citrus sinensis</name>
    <name type="common">Sweet orange</name>
    <name type="synonym">Citrus aurantium var. sinensis</name>
    <dbReference type="NCBI Taxonomy" id="2711"/>
    <lineage>
        <taxon>Eukaryota</taxon>
        <taxon>Viridiplantae</taxon>
        <taxon>Streptophyta</taxon>
        <taxon>Embryophyta</taxon>
        <taxon>Tracheophyta</taxon>
        <taxon>Spermatophyta</taxon>
        <taxon>Magnoliopsida</taxon>
        <taxon>eudicotyledons</taxon>
        <taxon>Gunneridae</taxon>
        <taxon>Pentapetalae</taxon>
        <taxon>rosids</taxon>
        <taxon>malvids</taxon>
        <taxon>Sapindales</taxon>
        <taxon>Rutaceae</taxon>
        <taxon>Aurantioideae</taxon>
        <taxon>Citrus</taxon>
    </lineage>
</organism>
<evidence type="ECO:0000313" key="2">
    <source>
        <dbReference type="Proteomes" id="UP000829398"/>
    </source>
</evidence>
<keyword evidence="2" id="KW-1185">Reference proteome</keyword>
<evidence type="ECO:0000313" key="1">
    <source>
        <dbReference type="EMBL" id="KAH9794385.1"/>
    </source>
</evidence>
<name>A0ACB8N8T8_CITSI</name>
<sequence>MFGEKDLSGDLPCDGENSVSSKFSRQNHKVLEQSIGNPDEKMNLSQKGLDFFKESSMNLDGFPSKPSKSAHNSGCQELTLRYLCENSKLVCSQKGKEVAFMDSSSQDEKWVERDFLNLNESGVNSSSPKRQAEEEVEEFQGENVTTNREKRPKLETLNLSLSLPDVSLSLTASNALQNNVERPMPTRSIQSLAPSRDNTCSNDFTAASLSYSYSHPFSHNPSCSLTHNSTEYYEYSVGRDDQIWCGGEGTNGSVHSRFRPIGDGSVALNNHGGGGGGGGGGGFSLIQGSRVMNKDSCNNSLYKTTSSDNLSFFPSELPARPRVETNSGDSRKKDSENLRGLESMDGGRARKLSRPERILREIVSEAIPIMAQIIQELSDETLESVKEYLKNLFLMSEKREELMALKKRLERRSDLSKETLSKCHKDQLAILVAVKMGLGSFLSAKIQLPVNKLVEIFLYMRCRNVNCQSILPVDDCDCKICSTNKGFCSSCMCPVCLNFDCANNTCSWVGCDVCSHWCHAACGIQRNLIKPGPSLKGPSGTSEMQFHCIGCGHASEMFGFVKDVFLHCAKDWGLDTFVKELDCVTKIFKGSNDFKGKELQKKAAELVSKLENKVMSPSEACNFIIRFFNNADSMSDFTASGTSLNDLIVTQASVQKDAIPIPPATSLPPKYTIYNMTSSSGRRDSMSNDLFKKDLIGDLKVEDEIRFGKLSKNDGFDSLESVVRIKEAEARMFQNKADEARREADEYKRMVCARTEKLEEEYAHKLSKLCLRETEERRRKKLEELKVLEDSHCDYLKMKRMQAEIAGLLERMEATKQQWV</sequence>
<protein>
    <submittedName>
        <fullName evidence="1">Protein OBERON 3</fullName>
    </submittedName>
</protein>
<accession>A0ACB8N8T8</accession>
<gene>
    <name evidence="1" type="ORF">KPL71_004878</name>
</gene>
<dbReference type="Proteomes" id="UP000829398">
    <property type="component" value="Chromosome 2"/>
</dbReference>
<comment type="caution">
    <text evidence="1">The sequence shown here is derived from an EMBL/GenBank/DDBJ whole genome shotgun (WGS) entry which is preliminary data.</text>
</comment>